<reference evidence="3" key="1">
    <citation type="submission" date="2022-07" db="EMBL/GenBank/DDBJ databases">
        <title>Phylogenomic reconstructions and comparative analyses of Kickxellomycotina fungi.</title>
        <authorList>
            <person name="Reynolds N.K."/>
            <person name="Stajich J.E."/>
            <person name="Barry K."/>
            <person name="Grigoriev I.V."/>
            <person name="Crous P."/>
            <person name="Smith M.E."/>
        </authorList>
    </citation>
    <scope>NUCLEOTIDE SEQUENCE</scope>
    <source>
        <strain evidence="3">IMI 214461</strain>
    </source>
</reference>
<dbReference type="EMBL" id="JANBQF010000436">
    <property type="protein sequence ID" value="KAJ2001183.1"/>
    <property type="molecule type" value="Genomic_DNA"/>
</dbReference>
<keyword evidence="1" id="KW-1133">Transmembrane helix</keyword>
<keyword evidence="4" id="KW-1185">Reference proteome</keyword>
<feature type="transmembrane region" description="Helical" evidence="1">
    <location>
        <begin position="126"/>
        <end position="150"/>
    </location>
</feature>
<keyword evidence="2" id="KW-0732">Signal</keyword>
<feature type="transmembrane region" description="Helical" evidence="1">
    <location>
        <begin position="314"/>
        <end position="335"/>
    </location>
</feature>
<evidence type="ECO:0000313" key="3">
    <source>
        <dbReference type="EMBL" id="KAJ2001183.1"/>
    </source>
</evidence>
<name>A0A9W8EGW7_9FUNG</name>
<feature type="transmembrane region" description="Helical" evidence="1">
    <location>
        <begin position="162"/>
        <end position="181"/>
    </location>
</feature>
<gene>
    <name evidence="3" type="ORF">H4R26_004263</name>
</gene>
<feature type="transmembrane region" description="Helical" evidence="1">
    <location>
        <begin position="488"/>
        <end position="508"/>
    </location>
</feature>
<feature type="transmembrane region" description="Helical" evidence="1">
    <location>
        <begin position="419"/>
        <end position="439"/>
    </location>
</feature>
<accession>A0A9W8EGW7</accession>
<proteinExistence type="predicted"/>
<feature type="transmembrane region" description="Helical" evidence="1">
    <location>
        <begin position="201"/>
        <end position="220"/>
    </location>
</feature>
<feature type="signal peptide" evidence="2">
    <location>
        <begin position="1"/>
        <end position="15"/>
    </location>
</feature>
<dbReference type="Proteomes" id="UP001150907">
    <property type="component" value="Unassembled WGS sequence"/>
</dbReference>
<dbReference type="OrthoDB" id="5583110at2759"/>
<evidence type="ECO:0000313" key="4">
    <source>
        <dbReference type="Proteomes" id="UP001150907"/>
    </source>
</evidence>
<organism evidence="3 4">
    <name type="scientific">Coemansia thaxteri</name>
    <dbReference type="NCBI Taxonomy" id="2663907"/>
    <lineage>
        <taxon>Eukaryota</taxon>
        <taxon>Fungi</taxon>
        <taxon>Fungi incertae sedis</taxon>
        <taxon>Zoopagomycota</taxon>
        <taxon>Kickxellomycotina</taxon>
        <taxon>Kickxellomycetes</taxon>
        <taxon>Kickxellales</taxon>
        <taxon>Kickxellaceae</taxon>
        <taxon>Coemansia</taxon>
    </lineage>
</organism>
<keyword evidence="1" id="KW-0812">Transmembrane</keyword>
<evidence type="ECO:0000256" key="1">
    <source>
        <dbReference type="SAM" id="Phobius"/>
    </source>
</evidence>
<sequence>MALLSSSSLTAVTLATTIDIPGISTTLLPPVTQTIYTTVQTLYTTVTQTVPVIIGQPTPSYPQLTTYTTAFTTHVTVTATLGPPAPTVTVIEGGGGTGGVTIGGVIYELWMYFLCPSKNCTPWREWLTFIPSVAAGWVVGALALLLALALLAMGLKCGGLEYVLGFLALVLVCICLFLRAALKGSEGDLFTMYKTAVWFNYFAPVLLAMLLAQLVFRLIVHLDNTLCGAGRALVGFVYFIGAVLFALLTAAVILMFDRHSLDKVHSGMHKSPAESDTPFLAYVPGQSVAYGVGGVFAALGIASVSVLLLSRAGWYAGSVVASACGMVSLFLRGALLDRSSVAMYIASYVLDSVAAYVLVFTALLMGSRWVRHVEAGRTAFAALLAALGGVALVGCVVLESVALPLAFRREPWYRHIGHILHISSAAATLAASAIGLLVAAWKAATSESATAAEAAGLGGAFALLTAWGCFALAQTKMPLDAVANRSEAAWFLLNVLPLALVLLLWTLVNAPRVFAYAADACQLPPAYHRRQQWCEYPEHEYSYPLRKPGVPSELIDEDRIRSAMQRYA</sequence>
<keyword evidence="1" id="KW-0472">Membrane</keyword>
<feature type="transmembrane region" description="Helical" evidence="1">
    <location>
        <begin position="451"/>
        <end position="473"/>
    </location>
</feature>
<evidence type="ECO:0000256" key="2">
    <source>
        <dbReference type="SAM" id="SignalP"/>
    </source>
</evidence>
<feature type="transmembrane region" description="Helical" evidence="1">
    <location>
        <begin position="341"/>
        <end position="366"/>
    </location>
</feature>
<feature type="transmembrane region" description="Helical" evidence="1">
    <location>
        <begin position="232"/>
        <end position="256"/>
    </location>
</feature>
<feature type="transmembrane region" description="Helical" evidence="1">
    <location>
        <begin position="378"/>
        <end position="407"/>
    </location>
</feature>
<comment type="caution">
    <text evidence="3">The sequence shown here is derived from an EMBL/GenBank/DDBJ whole genome shotgun (WGS) entry which is preliminary data.</text>
</comment>
<protein>
    <submittedName>
        <fullName evidence="3">Uncharacterized protein</fullName>
    </submittedName>
</protein>
<dbReference type="AlphaFoldDB" id="A0A9W8EGW7"/>
<feature type="transmembrane region" description="Helical" evidence="1">
    <location>
        <begin position="288"/>
        <end position="309"/>
    </location>
</feature>
<feature type="chain" id="PRO_5040757660" evidence="2">
    <location>
        <begin position="16"/>
        <end position="568"/>
    </location>
</feature>